<dbReference type="PANTHER" id="PTHR43056:SF5">
    <property type="entry name" value="PEPTIDASE S9 PROLYL OLIGOPEPTIDASE CATALYTIC DOMAIN-CONTAINING PROTEIN"/>
    <property type="match status" value="1"/>
</dbReference>
<dbReference type="Proteomes" id="UP000186785">
    <property type="component" value="Unassembled WGS sequence"/>
</dbReference>
<dbReference type="Pfam" id="PF00326">
    <property type="entry name" value="Peptidase_S9"/>
    <property type="match status" value="1"/>
</dbReference>
<dbReference type="GO" id="GO:0008236">
    <property type="term" value="F:serine-type peptidase activity"/>
    <property type="evidence" value="ECO:0007669"/>
    <property type="project" value="InterPro"/>
</dbReference>
<dbReference type="SUPFAM" id="SSF82171">
    <property type="entry name" value="DPP6 N-terminal domain-like"/>
    <property type="match status" value="1"/>
</dbReference>
<organism evidence="2 3">
    <name type="scientific">Boudabousia liubingyangii</name>
    <dbReference type="NCBI Taxonomy" id="1921764"/>
    <lineage>
        <taxon>Bacteria</taxon>
        <taxon>Bacillati</taxon>
        <taxon>Actinomycetota</taxon>
        <taxon>Actinomycetes</taxon>
        <taxon>Actinomycetales</taxon>
        <taxon>Actinomycetaceae</taxon>
        <taxon>Boudabousia</taxon>
    </lineage>
</organism>
<accession>A0A1Q5PJE4</accession>
<dbReference type="STRING" id="1921764.BSR28_04430"/>
<dbReference type="InterPro" id="IPR029058">
    <property type="entry name" value="AB_hydrolase_fold"/>
</dbReference>
<dbReference type="PANTHER" id="PTHR43056">
    <property type="entry name" value="PEPTIDASE S9 PROLYL OLIGOPEPTIDASE"/>
    <property type="match status" value="1"/>
</dbReference>
<dbReference type="SUPFAM" id="SSF53474">
    <property type="entry name" value="alpha/beta-Hydrolases"/>
    <property type="match status" value="1"/>
</dbReference>
<sequence length="649" mass="72190">MKSLTPAPFGTWESALTPATLTSRRVQISGLRIDGVDTYWVEHRLNEGGRHVLLKRSPNGVTGEVLPMTPFDQLMDVRTNVNEYGGRAYAVADGLIVANQISDGRVYRFDQNDPIRSLVPLTSGVNKRYGDFELDLTRGLVYAVEESHQEGVNNRLVAIPLDGSAARDEDAIIEIFGDADFVAAPALSPDGLGLAWISWEHPHMPWTQSALHVSRLTFEGRVSAHHLLVDLPEVCVFEPRWSLNGDLVHIDDTAGWSNFYRTEGFDFEAEDEEGWIAKLKTRVLHPAPKAFSTPHWRLGLHTYDNYSADEIACSWMQNGSKRLGVMNLKNGQLEEAETPWHPSGNVACDQGRLVFLADSELEPPSIVEIKDGKALVLRDSADLRMDPRDVSVAQPVSWRTSDGQVAFGYFYEPRNARYLAPQGSLPPVIVNVHAGPTSAARTGLSWEVQFWTQRGFAYLDVDFRGSTGHGKPYREVLNGNWGTMDVQDVREALDYVVSQGLVDPDRAVVRGFSSGAFTAVNALRQDSRFKAASAVSGYWDLRTLKDRTAKFESYLVDRLASDNEETLERVSPLSHPEEFAGSSLLLFQGTVDGLSSLAETEEFAKRLEAAGVDCQLEVIPGEDHYMQSKASVERIFEVELDFYRRVLGL</sequence>
<dbReference type="InterPro" id="IPR050585">
    <property type="entry name" value="Xaa-Pro_dipeptidyl-ppase/CocE"/>
</dbReference>
<evidence type="ECO:0000259" key="1">
    <source>
        <dbReference type="Pfam" id="PF00326"/>
    </source>
</evidence>
<dbReference type="OrthoDB" id="128799at2"/>
<proteinExistence type="predicted"/>
<dbReference type="EMBL" id="MQSV01000007">
    <property type="protein sequence ID" value="OKL45989.1"/>
    <property type="molecule type" value="Genomic_DNA"/>
</dbReference>
<keyword evidence="3" id="KW-1185">Reference proteome</keyword>
<dbReference type="Gene3D" id="3.40.50.1820">
    <property type="entry name" value="alpha/beta hydrolase"/>
    <property type="match status" value="1"/>
</dbReference>
<evidence type="ECO:0000313" key="2">
    <source>
        <dbReference type="EMBL" id="OKL45989.1"/>
    </source>
</evidence>
<protein>
    <recommendedName>
        <fullName evidence="1">Peptidase S9 prolyl oligopeptidase catalytic domain-containing protein</fullName>
    </recommendedName>
</protein>
<dbReference type="RefSeq" id="WP_073709856.1">
    <property type="nucleotide sequence ID" value="NZ_MQSU01000002.1"/>
</dbReference>
<evidence type="ECO:0000313" key="3">
    <source>
        <dbReference type="Proteomes" id="UP000186785"/>
    </source>
</evidence>
<gene>
    <name evidence="2" type="ORF">BSR29_08395</name>
</gene>
<dbReference type="InterPro" id="IPR001375">
    <property type="entry name" value="Peptidase_S9_cat"/>
</dbReference>
<comment type="caution">
    <text evidence="2">The sequence shown here is derived from an EMBL/GenBank/DDBJ whole genome shotgun (WGS) entry which is preliminary data.</text>
</comment>
<dbReference type="AlphaFoldDB" id="A0A1Q5PJE4"/>
<name>A0A1Q5PJE4_9ACTO</name>
<reference evidence="2 3" key="1">
    <citation type="submission" date="2016-11" db="EMBL/GenBank/DDBJ databases">
        <title>Actinomyces gypaetusis sp. nov. isolated from the vulture Gypaetus barbatus in Qinghai Tibet Plateau China.</title>
        <authorList>
            <person name="Meng X."/>
        </authorList>
    </citation>
    <scope>NUCLEOTIDE SEQUENCE [LARGE SCALE GENOMIC DNA]</scope>
    <source>
        <strain evidence="2 3">VUL4_2</strain>
    </source>
</reference>
<feature type="domain" description="Peptidase S9 prolyl oligopeptidase catalytic" evidence="1">
    <location>
        <begin position="444"/>
        <end position="648"/>
    </location>
</feature>
<dbReference type="GO" id="GO:0006508">
    <property type="term" value="P:proteolysis"/>
    <property type="evidence" value="ECO:0007669"/>
    <property type="project" value="InterPro"/>
</dbReference>